<proteinExistence type="predicted"/>
<dbReference type="AlphaFoldDB" id="A0A835M5Y4"/>
<evidence type="ECO:0000313" key="1">
    <source>
        <dbReference type="EMBL" id="KAF9620888.1"/>
    </source>
</evidence>
<keyword evidence="2" id="KW-1185">Reference proteome</keyword>
<organism evidence="1 2">
    <name type="scientific">Coptis chinensis</name>
    <dbReference type="NCBI Taxonomy" id="261450"/>
    <lineage>
        <taxon>Eukaryota</taxon>
        <taxon>Viridiplantae</taxon>
        <taxon>Streptophyta</taxon>
        <taxon>Embryophyta</taxon>
        <taxon>Tracheophyta</taxon>
        <taxon>Spermatophyta</taxon>
        <taxon>Magnoliopsida</taxon>
        <taxon>Ranunculales</taxon>
        <taxon>Ranunculaceae</taxon>
        <taxon>Coptidoideae</taxon>
        <taxon>Coptis</taxon>
    </lineage>
</organism>
<evidence type="ECO:0000313" key="2">
    <source>
        <dbReference type="Proteomes" id="UP000631114"/>
    </source>
</evidence>
<reference evidence="1 2" key="1">
    <citation type="submission" date="2020-10" db="EMBL/GenBank/DDBJ databases">
        <title>The Coptis chinensis genome and diversification of protoberbering-type alkaloids.</title>
        <authorList>
            <person name="Wang B."/>
            <person name="Shu S."/>
            <person name="Song C."/>
            <person name="Liu Y."/>
        </authorList>
    </citation>
    <scope>NUCLEOTIDE SEQUENCE [LARGE SCALE GENOMIC DNA]</scope>
    <source>
        <strain evidence="1">HL-2020</strain>
        <tissue evidence="1">Leaf</tissue>
    </source>
</reference>
<feature type="non-terminal residue" evidence="1">
    <location>
        <position position="1"/>
    </location>
</feature>
<dbReference type="Proteomes" id="UP000631114">
    <property type="component" value="Unassembled WGS sequence"/>
</dbReference>
<comment type="caution">
    <text evidence="1">The sequence shown here is derived from an EMBL/GenBank/DDBJ whole genome shotgun (WGS) entry which is preliminary data.</text>
</comment>
<sequence length="240" mass="27351">LYQIYHIPSKWCSIIEFYNLRYLKLRYSCTGNAKVLLLFTIRTMVELLENIPHLGTLVLEDSEIGEKNGTLVTKENTSERLVATWMNLLPSSPKLPLERTWPLSRDRSFRARCACVSLQWSTTEEKIVVALINTCNGFYCDWFSPNKAYKPKVWTEKWTGWSDLGVLSLLGFMSWKIVDSVGFNECVTAAVTTSRRKSIFEGDEMGNLAVRSSLSFGADQSIGRWLKKRCPICKAQAADL</sequence>
<dbReference type="OrthoDB" id="1657402at2759"/>
<accession>A0A835M5Y4</accession>
<gene>
    <name evidence="1" type="ORF">IFM89_015285</name>
</gene>
<name>A0A835M5Y4_9MAGN</name>
<protein>
    <submittedName>
        <fullName evidence="1">Uncharacterized protein</fullName>
    </submittedName>
</protein>
<dbReference type="EMBL" id="JADFTS010000002">
    <property type="protein sequence ID" value="KAF9620888.1"/>
    <property type="molecule type" value="Genomic_DNA"/>
</dbReference>